<feature type="signal peptide" evidence="1">
    <location>
        <begin position="1"/>
        <end position="24"/>
    </location>
</feature>
<dbReference type="RefSeq" id="WP_203948057.1">
    <property type="nucleotide sequence ID" value="NZ_BOOR01000057.1"/>
</dbReference>
<feature type="chain" id="PRO_5035208878" evidence="1">
    <location>
        <begin position="25"/>
        <end position="77"/>
    </location>
</feature>
<organism evidence="2 3">
    <name type="scientific">Planotetraspora thailandica</name>
    <dbReference type="NCBI Taxonomy" id="487172"/>
    <lineage>
        <taxon>Bacteria</taxon>
        <taxon>Bacillati</taxon>
        <taxon>Actinomycetota</taxon>
        <taxon>Actinomycetes</taxon>
        <taxon>Streptosporangiales</taxon>
        <taxon>Streptosporangiaceae</taxon>
        <taxon>Planotetraspora</taxon>
    </lineage>
</organism>
<keyword evidence="3" id="KW-1185">Reference proteome</keyword>
<keyword evidence="1" id="KW-0732">Signal</keyword>
<proteinExistence type="predicted"/>
<sequence>MLKRLFFAVTLAASTLLVTGAAQASDQNVCAAVKQVAPTSTTARPAPSCMWRGECYMCYSYRSARWDVQHCNGGSEG</sequence>
<dbReference type="Proteomes" id="UP000605992">
    <property type="component" value="Unassembled WGS sequence"/>
</dbReference>
<evidence type="ECO:0000313" key="2">
    <source>
        <dbReference type="EMBL" id="GII57951.1"/>
    </source>
</evidence>
<reference evidence="2" key="1">
    <citation type="submission" date="2021-01" db="EMBL/GenBank/DDBJ databases">
        <title>Whole genome shotgun sequence of Planotetraspora thailandica NBRC 104271.</title>
        <authorList>
            <person name="Komaki H."/>
            <person name="Tamura T."/>
        </authorList>
    </citation>
    <scope>NUCLEOTIDE SEQUENCE</scope>
    <source>
        <strain evidence="2">NBRC 104271</strain>
    </source>
</reference>
<protein>
    <submittedName>
        <fullName evidence="2">Uncharacterized protein</fullName>
    </submittedName>
</protein>
<dbReference type="EMBL" id="BOOR01000057">
    <property type="protein sequence ID" value="GII57951.1"/>
    <property type="molecule type" value="Genomic_DNA"/>
</dbReference>
<evidence type="ECO:0000256" key="1">
    <source>
        <dbReference type="SAM" id="SignalP"/>
    </source>
</evidence>
<name>A0A8J3XYX1_9ACTN</name>
<evidence type="ECO:0000313" key="3">
    <source>
        <dbReference type="Proteomes" id="UP000605992"/>
    </source>
</evidence>
<comment type="caution">
    <text evidence="2">The sequence shown here is derived from an EMBL/GenBank/DDBJ whole genome shotgun (WGS) entry which is preliminary data.</text>
</comment>
<accession>A0A8J3XYX1</accession>
<gene>
    <name evidence="2" type="ORF">Pth03_63400</name>
</gene>
<dbReference type="AlphaFoldDB" id="A0A8J3XYX1"/>